<reference evidence="3" key="3">
    <citation type="submission" date="2020-06" db="EMBL/GenBank/DDBJ databases">
        <title>Helianthus annuus Genome sequencing and assembly Release 2.</title>
        <authorList>
            <person name="Gouzy J."/>
            <person name="Langlade N."/>
            <person name="Munos S."/>
        </authorList>
    </citation>
    <scope>NUCLEOTIDE SEQUENCE</scope>
    <source>
        <tissue evidence="3">Leaves</tissue>
    </source>
</reference>
<keyword evidence="5" id="KW-1185">Reference proteome</keyword>
<protein>
    <submittedName>
        <fullName evidence="3">Calcium binding protein</fullName>
    </submittedName>
    <submittedName>
        <fullName evidence="4">Putative EF-hand domain pair</fullName>
    </submittedName>
</protein>
<dbReference type="InterPro" id="IPR002048">
    <property type="entry name" value="EF_hand_dom"/>
</dbReference>
<evidence type="ECO:0000313" key="4">
    <source>
        <dbReference type="EMBL" id="OTG16099.1"/>
    </source>
</evidence>
<name>A0A251TZ97_HELAN</name>
<dbReference type="Gramene" id="mRNA:HanXRQr2_Chr09g0404791">
    <property type="protein sequence ID" value="CDS:HanXRQr2_Chr09g0404791.1"/>
    <property type="gene ID" value="HanXRQr2_Chr09g0404791"/>
</dbReference>
<dbReference type="OMA" id="YLCKETN"/>
<dbReference type="GO" id="GO:0005509">
    <property type="term" value="F:calcium ion binding"/>
    <property type="evidence" value="ECO:0007669"/>
    <property type="project" value="InterPro"/>
</dbReference>
<dbReference type="Proteomes" id="UP000215914">
    <property type="component" value="Chromosome 9"/>
</dbReference>
<evidence type="ECO:0000259" key="2">
    <source>
        <dbReference type="PROSITE" id="PS50222"/>
    </source>
</evidence>
<evidence type="ECO:0000313" key="5">
    <source>
        <dbReference type="Proteomes" id="UP000215914"/>
    </source>
</evidence>
<evidence type="ECO:0000256" key="1">
    <source>
        <dbReference type="ARBA" id="ARBA00022837"/>
    </source>
</evidence>
<dbReference type="EMBL" id="CM007898">
    <property type="protein sequence ID" value="OTG16099.1"/>
    <property type="molecule type" value="Genomic_DNA"/>
</dbReference>
<reference evidence="4" key="2">
    <citation type="submission" date="2017-02" db="EMBL/GenBank/DDBJ databases">
        <title>Sunflower complete genome.</title>
        <authorList>
            <person name="Langlade N."/>
            <person name="Munos S."/>
        </authorList>
    </citation>
    <scope>NUCLEOTIDE SEQUENCE [LARGE SCALE GENOMIC DNA]</scope>
    <source>
        <tissue evidence="4">Leaves</tissue>
    </source>
</reference>
<dbReference type="AlphaFoldDB" id="A0A251TZ97"/>
<dbReference type="SMART" id="SM00054">
    <property type="entry name" value="EFh"/>
    <property type="match status" value="2"/>
</dbReference>
<gene>
    <name evidence="4" type="ORF">HannXRQ_Chr09g0267671</name>
    <name evidence="3" type="ORF">HanXRQr2_Chr09g0404791</name>
</gene>
<reference evidence="3 5" key="1">
    <citation type="journal article" date="2017" name="Nature">
        <title>The sunflower genome provides insights into oil metabolism, flowering and Asterid evolution.</title>
        <authorList>
            <person name="Badouin H."/>
            <person name="Gouzy J."/>
            <person name="Grassa C.J."/>
            <person name="Murat F."/>
            <person name="Staton S.E."/>
            <person name="Cottret L."/>
            <person name="Lelandais-Briere C."/>
            <person name="Owens G.L."/>
            <person name="Carrere S."/>
            <person name="Mayjonade B."/>
            <person name="Legrand L."/>
            <person name="Gill N."/>
            <person name="Kane N.C."/>
            <person name="Bowers J.E."/>
            <person name="Hubner S."/>
            <person name="Bellec A."/>
            <person name="Berard A."/>
            <person name="Berges H."/>
            <person name="Blanchet N."/>
            <person name="Boniface M.C."/>
            <person name="Brunel D."/>
            <person name="Catrice O."/>
            <person name="Chaidir N."/>
            <person name="Claudel C."/>
            <person name="Donnadieu C."/>
            <person name="Faraut T."/>
            <person name="Fievet G."/>
            <person name="Helmstetter N."/>
            <person name="King M."/>
            <person name="Knapp S.J."/>
            <person name="Lai Z."/>
            <person name="Le Paslier M.C."/>
            <person name="Lippi Y."/>
            <person name="Lorenzon L."/>
            <person name="Mandel J.R."/>
            <person name="Marage G."/>
            <person name="Marchand G."/>
            <person name="Marquand E."/>
            <person name="Bret-Mestries E."/>
            <person name="Morien E."/>
            <person name="Nambeesan S."/>
            <person name="Nguyen T."/>
            <person name="Pegot-Espagnet P."/>
            <person name="Pouilly N."/>
            <person name="Raftis F."/>
            <person name="Sallet E."/>
            <person name="Schiex T."/>
            <person name="Thomas J."/>
            <person name="Vandecasteele C."/>
            <person name="Vares D."/>
            <person name="Vear F."/>
            <person name="Vautrin S."/>
            <person name="Crespi M."/>
            <person name="Mangin B."/>
            <person name="Burke J.M."/>
            <person name="Salse J."/>
            <person name="Munos S."/>
            <person name="Vincourt P."/>
            <person name="Rieseberg L.H."/>
            <person name="Langlade N.B."/>
        </authorList>
    </citation>
    <scope>NUCLEOTIDE SEQUENCE [LARGE SCALE GENOMIC DNA]</scope>
    <source>
        <strain evidence="5">cv. SF193</strain>
        <tissue evidence="3">Leaves</tissue>
    </source>
</reference>
<dbReference type="EMBL" id="MNCJ02000324">
    <property type="protein sequence ID" value="KAF5792330.1"/>
    <property type="molecule type" value="Genomic_DNA"/>
</dbReference>
<sequence>MLSLLTSQTTLGITRQLIITQRLLAVDLSLNMGKVWRVRRVEVPLTEKQLEGLIRRFDTDGDGKISRNELRAGFKGLGLRLAGFKAGCAVRYVDADGDGYISDDEINQLAKYVFKWGITIT</sequence>
<accession>A0A251TZ97</accession>
<dbReference type="Gene3D" id="1.10.238.10">
    <property type="entry name" value="EF-hand"/>
    <property type="match status" value="1"/>
</dbReference>
<dbReference type="Pfam" id="PF00036">
    <property type="entry name" value="EF-hand_1"/>
    <property type="match status" value="1"/>
</dbReference>
<dbReference type="STRING" id="4232.A0A251TZ97"/>
<feature type="domain" description="EF-hand" evidence="2">
    <location>
        <begin position="45"/>
        <end position="80"/>
    </location>
</feature>
<dbReference type="Pfam" id="PF13202">
    <property type="entry name" value="EF-hand_5"/>
    <property type="match status" value="1"/>
</dbReference>
<keyword evidence="1" id="KW-0106">Calcium</keyword>
<dbReference type="InParanoid" id="A0A251TZ97"/>
<dbReference type="CDD" id="cd00051">
    <property type="entry name" value="EFh"/>
    <property type="match status" value="1"/>
</dbReference>
<dbReference type="PROSITE" id="PS00018">
    <property type="entry name" value="EF_HAND_1"/>
    <property type="match status" value="2"/>
</dbReference>
<evidence type="ECO:0000313" key="3">
    <source>
        <dbReference type="EMBL" id="KAF5792330.1"/>
    </source>
</evidence>
<dbReference type="InterPro" id="IPR011992">
    <property type="entry name" value="EF-hand-dom_pair"/>
</dbReference>
<dbReference type="PROSITE" id="PS50222">
    <property type="entry name" value="EF_HAND_2"/>
    <property type="match status" value="1"/>
</dbReference>
<dbReference type="InterPro" id="IPR018247">
    <property type="entry name" value="EF_Hand_1_Ca_BS"/>
</dbReference>
<proteinExistence type="predicted"/>
<organism evidence="4 5">
    <name type="scientific">Helianthus annuus</name>
    <name type="common">Common sunflower</name>
    <dbReference type="NCBI Taxonomy" id="4232"/>
    <lineage>
        <taxon>Eukaryota</taxon>
        <taxon>Viridiplantae</taxon>
        <taxon>Streptophyta</taxon>
        <taxon>Embryophyta</taxon>
        <taxon>Tracheophyta</taxon>
        <taxon>Spermatophyta</taxon>
        <taxon>Magnoliopsida</taxon>
        <taxon>eudicotyledons</taxon>
        <taxon>Gunneridae</taxon>
        <taxon>Pentapetalae</taxon>
        <taxon>asterids</taxon>
        <taxon>campanulids</taxon>
        <taxon>Asterales</taxon>
        <taxon>Asteraceae</taxon>
        <taxon>Asteroideae</taxon>
        <taxon>Heliantheae alliance</taxon>
        <taxon>Heliantheae</taxon>
        <taxon>Helianthus</taxon>
    </lineage>
</organism>
<dbReference type="SUPFAM" id="SSF47473">
    <property type="entry name" value="EF-hand"/>
    <property type="match status" value="1"/>
</dbReference>